<organism evidence="1 2">
    <name type="scientific">Podospora appendiculata</name>
    <dbReference type="NCBI Taxonomy" id="314037"/>
    <lineage>
        <taxon>Eukaryota</taxon>
        <taxon>Fungi</taxon>
        <taxon>Dikarya</taxon>
        <taxon>Ascomycota</taxon>
        <taxon>Pezizomycotina</taxon>
        <taxon>Sordariomycetes</taxon>
        <taxon>Sordariomycetidae</taxon>
        <taxon>Sordariales</taxon>
        <taxon>Podosporaceae</taxon>
        <taxon>Podospora</taxon>
    </lineage>
</organism>
<dbReference type="EMBL" id="JAULSO010000002">
    <property type="protein sequence ID" value="KAK3688970.1"/>
    <property type="molecule type" value="Genomic_DNA"/>
</dbReference>
<keyword evidence="2" id="KW-1185">Reference proteome</keyword>
<comment type="caution">
    <text evidence="1">The sequence shown here is derived from an EMBL/GenBank/DDBJ whole genome shotgun (WGS) entry which is preliminary data.</text>
</comment>
<reference evidence="1" key="2">
    <citation type="submission" date="2023-06" db="EMBL/GenBank/DDBJ databases">
        <authorList>
            <consortium name="Lawrence Berkeley National Laboratory"/>
            <person name="Haridas S."/>
            <person name="Hensen N."/>
            <person name="Bonometti L."/>
            <person name="Westerberg I."/>
            <person name="Brannstrom I.O."/>
            <person name="Guillou S."/>
            <person name="Cros-Aarteil S."/>
            <person name="Calhoun S."/>
            <person name="Kuo A."/>
            <person name="Mondo S."/>
            <person name="Pangilinan J."/>
            <person name="Riley R."/>
            <person name="Labutti K."/>
            <person name="Andreopoulos B."/>
            <person name="Lipzen A."/>
            <person name="Chen C."/>
            <person name="Yanf M."/>
            <person name="Daum C."/>
            <person name="Ng V."/>
            <person name="Clum A."/>
            <person name="Steindorff A."/>
            <person name="Ohm R."/>
            <person name="Martin F."/>
            <person name="Silar P."/>
            <person name="Natvig D."/>
            <person name="Lalanne C."/>
            <person name="Gautier V."/>
            <person name="Ament-Velasquez S.L."/>
            <person name="Kruys A."/>
            <person name="Hutchinson M.I."/>
            <person name="Powell A.J."/>
            <person name="Barry K."/>
            <person name="Miller A.N."/>
            <person name="Grigoriev I.V."/>
            <person name="Debuchy R."/>
            <person name="Gladieux P."/>
            <person name="Thoren M.H."/>
            <person name="Johannesson H."/>
        </authorList>
    </citation>
    <scope>NUCLEOTIDE SEQUENCE</scope>
    <source>
        <strain evidence="1">CBS 314.62</strain>
    </source>
</reference>
<dbReference type="Proteomes" id="UP001270362">
    <property type="component" value="Unassembled WGS sequence"/>
</dbReference>
<gene>
    <name evidence="1" type="ORF">B0T22DRAFT_164447</name>
</gene>
<sequence length="162" mass="18158">MSWTLVLVLSSDGPDSRALDPSADNSACICGGSAARHALEQSVHQFQRRCFSRFGWMASDGRCVTTGARWTAHIKDKIWTRLVVYVLWLVALWQRKQTASKQRHVGSASVSPISVSRLPRTRRDIRQLTGLQSQEYIATVITVLIRPGTQTDSLGAQEHRQR</sequence>
<evidence type="ECO:0000313" key="1">
    <source>
        <dbReference type="EMBL" id="KAK3688970.1"/>
    </source>
</evidence>
<dbReference type="AlphaFoldDB" id="A0AAE0XAA3"/>
<reference evidence="1" key="1">
    <citation type="journal article" date="2023" name="Mol. Phylogenet. Evol.">
        <title>Genome-scale phylogeny and comparative genomics of the fungal order Sordariales.</title>
        <authorList>
            <person name="Hensen N."/>
            <person name="Bonometti L."/>
            <person name="Westerberg I."/>
            <person name="Brannstrom I.O."/>
            <person name="Guillou S."/>
            <person name="Cros-Aarteil S."/>
            <person name="Calhoun S."/>
            <person name="Haridas S."/>
            <person name="Kuo A."/>
            <person name="Mondo S."/>
            <person name="Pangilinan J."/>
            <person name="Riley R."/>
            <person name="LaButti K."/>
            <person name="Andreopoulos B."/>
            <person name="Lipzen A."/>
            <person name="Chen C."/>
            <person name="Yan M."/>
            <person name="Daum C."/>
            <person name="Ng V."/>
            <person name="Clum A."/>
            <person name="Steindorff A."/>
            <person name="Ohm R.A."/>
            <person name="Martin F."/>
            <person name="Silar P."/>
            <person name="Natvig D.O."/>
            <person name="Lalanne C."/>
            <person name="Gautier V."/>
            <person name="Ament-Velasquez S.L."/>
            <person name="Kruys A."/>
            <person name="Hutchinson M.I."/>
            <person name="Powell A.J."/>
            <person name="Barry K."/>
            <person name="Miller A.N."/>
            <person name="Grigoriev I.V."/>
            <person name="Debuchy R."/>
            <person name="Gladieux P."/>
            <person name="Hiltunen Thoren M."/>
            <person name="Johannesson H."/>
        </authorList>
    </citation>
    <scope>NUCLEOTIDE SEQUENCE</scope>
    <source>
        <strain evidence="1">CBS 314.62</strain>
    </source>
</reference>
<name>A0AAE0XAA3_9PEZI</name>
<accession>A0AAE0XAA3</accession>
<protein>
    <submittedName>
        <fullName evidence="1">Uncharacterized protein</fullName>
    </submittedName>
</protein>
<evidence type="ECO:0000313" key="2">
    <source>
        <dbReference type="Proteomes" id="UP001270362"/>
    </source>
</evidence>
<proteinExistence type="predicted"/>